<dbReference type="VEuPathDB" id="FungiDB:PC110_g7546"/>
<name>A0A329SJC2_9STRA</name>
<feature type="domain" description="HTH CENPB-type" evidence="2">
    <location>
        <begin position="72"/>
        <end position="145"/>
    </location>
</feature>
<keyword evidence="4" id="KW-1185">Reference proteome</keyword>
<accession>A0A329SJC2</accession>
<gene>
    <name evidence="3" type="ORF">PC110_g7546</name>
</gene>
<protein>
    <recommendedName>
        <fullName evidence="2">HTH CENPB-type domain-containing protein</fullName>
    </recommendedName>
</protein>
<dbReference type="Gene3D" id="1.10.10.60">
    <property type="entry name" value="Homeodomain-like"/>
    <property type="match status" value="1"/>
</dbReference>
<dbReference type="STRING" id="29920.A0A329SJC2"/>
<dbReference type="Pfam" id="PF03221">
    <property type="entry name" value="HTH_Tnp_Tc5"/>
    <property type="match status" value="1"/>
</dbReference>
<organism evidence="3 4">
    <name type="scientific">Phytophthora cactorum</name>
    <dbReference type="NCBI Taxonomy" id="29920"/>
    <lineage>
        <taxon>Eukaryota</taxon>
        <taxon>Sar</taxon>
        <taxon>Stramenopiles</taxon>
        <taxon>Oomycota</taxon>
        <taxon>Peronosporomycetes</taxon>
        <taxon>Peronosporales</taxon>
        <taxon>Peronosporaceae</taxon>
        <taxon>Phytophthora</taxon>
    </lineage>
</organism>
<evidence type="ECO:0000313" key="4">
    <source>
        <dbReference type="Proteomes" id="UP000251314"/>
    </source>
</evidence>
<dbReference type="InterPro" id="IPR006600">
    <property type="entry name" value="HTH_CenpB_DNA-bd_dom"/>
</dbReference>
<reference evidence="3 4" key="1">
    <citation type="submission" date="2018-01" db="EMBL/GenBank/DDBJ databases">
        <title>Draft genome of the strawberry crown rot pathogen Phytophthora cactorum.</title>
        <authorList>
            <person name="Armitage A.D."/>
            <person name="Lysoe E."/>
            <person name="Nellist C.F."/>
            <person name="Harrison R.J."/>
            <person name="Brurberg M.B."/>
        </authorList>
    </citation>
    <scope>NUCLEOTIDE SEQUENCE [LARGE SCALE GENOMIC DNA]</scope>
    <source>
        <strain evidence="3 4">10300</strain>
    </source>
</reference>
<keyword evidence="1" id="KW-0238">DNA-binding</keyword>
<dbReference type="InterPro" id="IPR004875">
    <property type="entry name" value="DDE_SF_endonuclease_dom"/>
</dbReference>
<dbReference type="InterPro" id="IPR050863">
    <property type="entry name" value="CenT-Element_Derived"/>
</dbReference>
<proteinExistence type="predicted"/>
<dbReference type="SUPFAM" id="SSF46689">
    <property type="entry name" value="Homeodomain-like"/>
    <property type="match status" value="1"/>
</dbReference>
<dbReference type="GO" id="GO:0003677">
    <property type="term" value="F:DNA binding"/>
    <property type="evidence" value="ECO:0007669"/>
    <property type="project" value="UniProtKB-KW"/>
</dbReference>
<dbReference type="AlphaFoldDB" id="A0A329SJC2"/>
<dbReference type="GO" id="GO:0005634">
    <property type="term" value="C:nucleus"/>
    <property type="evidence" value="ECO:0007669"/>
    <property type="project" value="TreeGrafter"/>
</dbReference>
<dbReference type="PROSITE" id="PS51253">
    <property type="entry name" value="HTH_CENPB"/>
    <property type="match status" value="1"/>
</dbReference>
<dbReference type="OrthoDB" id="118520at2759"/>
<dbReference type="PANTHER" id="PTHR19303:SF73">
    <property type="entry name" value="PROTEIN PDC2"/>
    <property type="match status" value="1"/>
</dbReference>
<evidence type="ECO:0000259" key="2">
    <source>
        <dbReference type="PROSITE" id="PS51253"/>
    </source>
</evidence>
<dbReference type="Pfam" id="PF03184">
    <property type="entry name" value="DDE_1"/>
    <property type="match status" value="1"/>
</dbReference>
<dbReference type="PANTHER" id="PTHR19303">
    <property type="entry name" value="TRANSPOSON"/>
    <property type="match status" value="1"/>
</dbReference>
<sequence length="602" mass="67489">MRKRGRGSGPRLNDLQRLEIIHKHQNSSPPLSMRQIARDFGVDEKSIRRIINAAADIEARASSSAVLNMRAHVHRRPAPRFPELEKTLAAWIDARERAKADISPSVVIDKAKLVARSMGISPDQFKASWGWYDKFSKRYGVRTAFVGSAEVKRDDYKIRETKSLPDLHKLMTQYDPEWVFTVEETSLFYDALPFEAAPEHRNRVTLVVSCNSTGKLTLPVCLVGKISTGSTFPLPYFRQERAWLDRQTFGSWYSSVFVPFVRERTSKRVLLVVDGERPGHQGNFEDDGVRLVFLPPPLSVTQSSVNVTVNPKMWWIKPLEMGVINALKTKYKYLLVQSVMSYQNAPEEVKAALKAAEESDNSGGVHFGHTPTLLDAARLLEQAWNQIPDDLLENCFARANLVPPSKLLTPPAPPTGMTALVEQNQASMRYSDDIAGKMEEMLISSSLEARVWVMSTQNPPGNLRDRIRAFMYLDDESSFELQRQLQGEIHEALNDQASSASTPDMTALTDGSVRHSAETDLEKPDLKSQIRGLLLGIADISSRLRLLPRTGAEALKLAPLELEGCIAAADQIRRCIQNFDNTLHKETNPDEQAVEKPAPSHK</sequence>
<dbReference type="EMBL" id="MJFZ01000147">
    <property type="protein sequence ID" value="RAW36176.1"/>
    <property type="molecule type" value="Genomic_DNA"/>
</dbReference>
<dbReference type="InterPro" id="IPR009057">
    <property type="entry name" value="Homeodomain-like_sf"/>
</dbReference>
<dbReference type="SMART" id="SM00674">
    <property type="entry name" value="CENPB"/>
    <property type="match status" value="1"/>
</dbReference>
<comment type="caution">
    <text evidence="3">The sequence shown here is derived from an EMBL/GenBank/DDBJ whole genome shotgun (WGS) entry which is preliminary data.</text>
</comment>
<evidence type="ECO:0000256" key="1">
    <source>
        <dbReference type="ARBA" id="ARBA00023125"/>
    </source>
</evidence>
<evidence type="ECO:0000313" key="3">
    <source>
        <dbReference type="EMBL" id="RAW36176.1"/>
    </source>
</evidence>
<dbReference type="Proteomes" id="UP000251314">
    <property type="component" value="Unassembled WGS sequence"/>
</dbReference>